<keyword evidence="3" id="KW-1185">Reference proteome</keyword>
<comment type="caution">
    <text evidence="2">The sequence shown here is derived from an EMBL/GenBank/DDBJ whole genome shotgun (WGS) entry which is preliminary data.</text>
</comment>
<evidence type="ECO:0000256" key="1">
    <source>
        <dbReference type="SAM" id="Phobius"/>
    </source>
</evidence>
<feature type="transmembrane region" description="Helical" evidence="1">
    <location>
        <begin position="20"/>
        <end position="39"/>
    </location>
</feature>
<keyword evidence="1" id="KW-1133">Transmembrane helix</keyword>
<sequence length="72" mass="7784">MEEDGEKGGGGLVSVEEAGLILSIPLIKICVWWGCMNALPTRANLQKRMVITTDTLVLCASARETVEHSLLD</sequence>
<proteinExistence type="predicted"/>
<dbReference type="Proteomes" id="UP000290289">
    <property type="component" value="Chromosome 5"/>
</dbReference>
<name>A0A498JWZ5_MALDO</name>
<keyword evidence="1" id="KW-0472">Membrane</keyword>
<evidence type="ECO:0000313" key="3">
    <source>
        <dbReference type="Proteomes" id="UP000290289"/>
    </source>
</evidence>
<accession>A0A498JWZ5</accession>
<gene>
    <name evidence="2" type="ORF">DVH24_010046</name>
</gene>
<dbReference type="AlphaFoldDB" id="A0A498JWZ5"/>
<organism evidence="2 3">
    <name type="scientific">Malus domestica</name>
    <name type="common">Apple</name>
    <name type="synonym">Pyrus malus</name>
    <dbReference type="NCBI Taxonomy" id="3750"/>
    <lineage>
        <taxon>Eukaryota</taxon>
        <taxon>Viridiplantae</taxon>
        <taxon>Streptophyta</taxon>
        <taxon>Embryophyta</taxon>
        <taxon>Tracheophyta</taxon>
        <taxon>Spermatophyta</taxon>
        <taxon>Magnoliopsida</taxon>
        <taxon>eudicotyledons</taxon>
        <taxon>Gunneridae</taxon>
        <taxon>Pentapetalae</taxon>
        <taxon>rosids</taxon>
        <taxon>fabids</taxon>
        <taxon>Rosales</taxon>
        <taxon>Rosaceae</taxon>
        <taxon>Amygdaloideae</taxon>
        <taxon>Maleae</taxon>
        <taxon>Malus</taxon>
    </lineage>
</organism>
<protein>
    <submittedName>
        <fullName evidence="2">Uncharacterized protein</fullName>
    </submittedName>
</protein>
<dbReference type="EMBL" id="RDQH01000331">
    <property type="protein sequence ID" value="RXH97721.1"/>
    <property type="molecule type" value="Genomic_DNA"/>
</dbReference>
<keyword evidence="1" id="KW-0812">Transmembrane</keyword>
<evidence type="ECO:0000313" key="2">
    <source>
        <dbReference type="EMBL" id="RXH97721.1"/>
    </source>
</evidence>
<reference evidence="2 3" key="1">
    <citation type="submission" date="2018-10" db="EMBL/GenBank/DDBJ databases">
        <title>A high-quality apple genome assembly.</title>
        <authorList>
            <person name="Hu J."/>
        </authorList>
    </citation>
    <scope>NUCLEOTIDE SEQUENCE [LARGE SCALE GENOMIC DNA]</scope>
    <source>
        <strain evidence="3">cv. HFTH1</strain>
        <tissue evidence="2">Young leaf</tissue>
    </source>
</reference>